<protein>
    <submittedName>
        <fullName evidence="2">Purine-binding chemotaxis protein CheW</fullName>
    </submittedName>
</protein>
<dbReference type="InterPro" id="IPR039315">
    <property type="entry name" value="CheW"/>
</dbReference>
<dbReference type="PANTHER" id="PTHR22617:SF43">
    <property type="entry name" value="PROTEIN PILI"/>
    <property type="match status" value="1"/>
</dbReference>
<dbReference type="RefSeq" id="WP_091639988.1">
    <property type="nucleotide sequence ID" value="NZ_FOEG01000001.1"/>
</dbReference>
<dbReference type="GO" id="GO:0007165">
    <property type="term" value="P:signal transduction"/>
    <property type="evidence" value="ECO:0007669"/>
    <property type="project" value="InterPro"/>
</dbReference>
<dbReference type="InterPro" id="IPR036061">
    <property type="entry name" value="CheW-like_dom_sf"/>
</dbReference>
<dbReference type="InterPro" id="IPR002545">
    <property type="entry name" value="CheW-lke_dom"/>
</dbReference>
<proteinExistence type="predicted"/>
<dbReference type="Gene3D" id="2.40.50.180">
    <property type="entry name" value="CheA-289, Domain 4"/>
    <property type="match status" value="3"/>
</dbReference>
<feature type="domain" description="CheW-like" evidence="1">
    <location>
        <begin position="187"/>
        <end position="337"/>
    </location>
</feature>
<reference evidence="2 3" key="1">
    <citation type="submission" date="2016-10" db="EMBL/GenBank/DDBJ databases">
        <authorList>
            <person name="de Groot N.N."/>
        </authorList>
    </citation>
    <scope>NUCLEOTIDE SEQUENCE [LARGE SCALE GENOMIC DNA]</scope>
    <source>
        <strain evidence="2 3">CGMCC 1.6291</strain>
    </source>
</reference>
<dbReference type="Pfam" id="PF01584">
    <property type="entry name" value="CheW"/>
    <property type="match status" value="3"/>
</dbReference>
<feature type="domain" description="CheW-like" evidence="1">
    <location>
        <begin position="19"/>
        <end position="158"/>
    </location>
</feature>
<organism evidence="2 3">
    <name type="scientific">Aquisalimonas asiatica</name>
    <dbReference type="NCBI Taxonomy" id="406100"/>
    <lineage>
        <taxon>Bacteria</taxon>
        <taxon>Pseudomonadati</taxon>
        <taxon>Pseudomonadota</taxon>
        <taxon>Gammaproteobacteria</taxon>
        <taxon>Chromatiales</taxon>
        <taxon>Ectothiorhodospiraceae</taxon>
        <taxon>Aquisalimonas</taxon>
    </lineage>
</organism>
<keyword evidence="3" id="KW-1185">Reference proteome</keyword>
<dbReference type="GO" id="GO:0005829">
    <property type="term" value="C:cytosol"/>
    <property type="evidence" value="ECO:0007669"/>
    <property type="project" value="TreeGrafter"/>
</dbReference>
<dbReference type="EMBL" id="FOEG01000001">
    <property type="protein sequence ID" value="SEO56635.1"/>
    <property type="molecule type" value="Genomic_DNA"/>
</dbReference>
<name>A0A1H8QQY9_9GAMM</name>
<dbReference type="SMART" id="SM00260">
    <property type="entry name" value="CheW"/>
    <property type="match status" value="3"/>
</dbReference>
<dbReference type="Gene3D" id="2.30.30.40">
    <property type="entry name" value="SH3 Domains"/>
    <property type="match status" value="3"/>
</dbReference>
<evidence type="ECO:0000313" key="3">
    <source>
        <dbReference type="Proteomes" id="UP000199657"/>
    </source>
</evidence>
<dbReference type="OrthoDB" id="9790406at2"/>
<gene>
    <name evidence="2" type="ORF">SAMN04488052_101731</name>
</gene>
<feature type="domain" description="CheW-like" evidence="1">
    <location>
        <begin position="356"/>
        <end position="497"/>
    </location>
</feature>
<dbReference type="STRING" id="406100.SAMN04488052_101731"/>
<dbReference type="AlphaFoldDB" id="A0A1H8QQY9"/>
<dbReference type="PROSITE" id="PS50851">
    <property type="entry name" value="CHEW"/>
    <property type="match status" value="3"/>
</dbReference>
<evidence type="ECO:0000313" key="2">
    <source>
        <dbReference type="EMBL" id="SEO56635.1"/>
    </source>
</evidence>
<evidence type="ECO:0000259" key="1">
    <source>
        <dbReference type="PROSITE" id="PS50851"/>
    </source>
</evidence>
<dbReference type="GO" id="GO:0006935">
    <property type="term" value="P:chemotaxis"/>
    <property type="evidence" value="ECO:0007669"/>
    <property type="project" value="InterPro"/>
</dbReference>
<accession>A0A1H8QQY9</accession>
<sequence>MSADIDMVADAPAAPGESDGQHLVFALGNGAYTVAMEPVREIIRVPEVTPVPLSHDAVIGAVNLRGQVIPVADLRQLLGYPATPPGEDARVLVTTMRDGLGLLVDAVLEATVLGPGDVRPAENVTGVVDLPWLEGVVHRCDRLVQCVDLERLIASVGLEAISGEAMERSGSGSLGESAEPAEATEQRRELIGLDVAGQTFALPLRQVVEILREPEVTTAVPDGPPAMLGIADWRDRPLPLLDLARYFDLPRNDGEAERRVLVVPLAGDRDSLDGAVVGLVADAAREVLRVPGHRVDPLPEIMRQAGGLQECSAVGRLEDGRLVSVLDAERLLQDRDLARVLNRDDVSDGGDDAQSVEHFVTFELAGRPYGVPIGAVKEILRPPERLTRVPRAPALVEGALNLRGSILPIIGLRDYLGLGPVPDSDRARVLVLRRESGWLGFGVDAVLSVEQVARDNIAPAPDSATRHTDLLTRVAMDDNGGMTLLLDPAGLAARVEAAAEEVVMATLETSC</sequence>
<dbReference type="Proteomes" id="UP000199657">
    <property type="component" value="Unassembled WGS sequence"/>
</dbReference>
<dbReference type="PANTHER" id="PTHR22617">
    <property type="entry name" value="CHEMOTAXIS SENSOR HISTIDINE KINASE-RELATED"/>
    <property type="match status" value="1"/>
</dbReference>
<dbReference type="SUPFAM" id="SSF50341">
    <property type="entry name" value="CheW-like"/>
    <property type="match status" value="3"/>
</dbReference>